<protein>
    <submittedName>
        <fullName evidence="1">Uncharacterized protein</fullName>
    </submittedName>
</protein>
<sequence>MDKTVATLLDTVITHFGGEGKFAPFLLKDWPQLFALRRMAWKAALYLPRDGTRVTSGKLKLVQHFIGFRPGTRLNKVQVMDTVEKDFGSKTELARDSFKFAVDNTGVKRADDI</sequence>
<dbReference type="EMBL" id="CAKLBY020000004">
    <property type="protein sequence ID" value="CAK7894787.1"/>
    <property type="molecule type" value="Genomic_DNA"/>
</dbReference>
<comment type="caution">
    <text evidence="1">The sequence shown here is derived from an EMBL/GenBank/DDBJ whole genome shotgun (WGS) entry which is preliminary data.</text>
</comment>
<proteinExistence type="predicted"/>
<dbReference type="AlphaFoldDB" id="A0AAV1T3B1"/>
<evidence type="ECO:0000313" key="1">
    <source>
        <dbReference type="EMBL" id="CAK7894787.1"/>
    </source>
</evidence>
<dbReference type="Proteomes" id="UP001162060">
    <property type="component" value="Unassembled WGS sequence"/>
</dbReference>
<name>A0AAV1T3B1_9STRA</name>
<gene>
    <name evidence="1" type="ORF">PM001_LOCUS884</name>
</gene>
<evidence type="ECO:0000313" key="2">
    <source>
        <dbReference type="Proteomes" id="UP001162060"/>
    </source>
</evidence>
<reference evidence="1" key="1">
    <citation type="submission" date="2024-01" db="EMBL/GenBank/DDBJ databases">
        <authorList>
            <person name="Webb A."/>
        </authorList>
    </citation>
    <scope>NUCLEOTIDE SEQUENCE</scope>
    <source>
        <strain evidence="1">Pm1</strain>
    </source>
</reference>
<accession>A0AAV1T3B1</accession>
<organism evidence="1 2">
    <name type="scientific">Peronospora matthiolae</name>
    <dbReference type="NCBI Taxonomy" id="2874970"/>
    <lineage>
        <taxon>Eukaryota</taxon>
        <taxon>Sar</taxon>
        <taxon>Stramenopiles</taxon>
        <taxon>Oomycota</taxon>
        <taxon>Peronosporomycetes</taxon>
        <taxon>Peronosporales</taxon>
        <taxon>Peronosporaceae</taxon>
        <taxon>Peronospora</taxon>
    </lineage>
</organism>